<comment type="caution">
    <text evidence="1">The sequence shown here is derived from an EMBL/GenBank/DDBJ whole genome shotgun (WGS) entry which is preliminary data.</text>
</comment>
<dbReference type="EMBL" id="JAAHFQ010000032">
    <property type="protein sequence ID" value="NER26494.1"/>
    <property type="molecule type" value="Genomic_DNA"/>
</dbReference>
<evidence type="ECO:0000313" key="1">
    <source>
        <dbReference type="EMBL" id="NER26494.1"/>
    </source>
</evidence>
<keyword evidence="1" id="KW-0808">Transferase</keyword>
<dbReference type="InterPro" id="IPR029063">
    <property type="entry name" value="SAM-dependent_MTases_sf"/>
</dbReference>
<dbReference type="Gene3D" id="3.40.50.150">
    <property type="entry name" value="Vaccinia Virus protein VP39"/>
    <property type="match status" value="1"/>
</dbReference>
<dbReference type="AlphaFoldDB" id="A0A6B3N8Q0"/>
<dbReference type="GO" id="GO:0008168">
    <property type="term" value="F:methyltransferase activity"/>
    <property type="evidence" value="ECO:0007669"/>
    <property type="project" value="UniProtKB-KW"/>
</dbReference>
<proteinExistence type="predicted"/>
<reference evidence="1" key="1">
    <citation type="submission" date="2019-11" db="EMBL/GenBank/DDBJ databases">
        <title>Genomic insights into an expanded diversity of filamentous marine cyanobacteria reveals the extraordinary biosynthetic potential of Moorea and Okeania.</title>
        <authorList>
            <person name="Ferreira Leao T."/>
            <person name="Wang M."/>
            <person name="Moss N."/>
            <person name="Da Silva R."/>
            <person name="Sanders J."/>
            <person name="Nurk S."/>
            <person name="Gurevich A."/>
            <person name="Humphrey G."/>
            <person name="Reher R."/>
            <person name="Zhu Q."/>
            <person name="Belda-Ferre P."/>
            <person name="Glukhov E."/>
            <person name="Rex R."/>
            <person name="Dorrestein P.C."/>
            <person name="Knight R."/>
            <person name="Pevzner P."/>
            <person name="Gerwick W.H."/>
            <person name="Gerwick L."/>
        </authorList>
    </citation>
    <scope>NUCLEOTIDE SEQUENCE</scope>
    <source>
        <strain evidence="1">SIO1C4</strain>
    </source>
</reference>
<gene>
    <name evidence="1" type="ORF">F6J89_02410</name>
</gene>
<dbReference type="SUPFAM" id="SSF53335">
    <property type="entry name" value="S-adenosyl-L-methionine-dependent methyltransferases"/>
    <property type="match status" value="1"/>
</dbReference>
<dbReference type="Pfam" id="PF13489">
    <property type="entry name" value="Methyltransf_23"/>
    <property type="match status" value="1"/>
</dbReference>
<dbReference type="PANTHER" id="PTHR43861">
    <property type="entry name" value="TRANS-ACONITATE 2-METHYLTRANSFERASE-RELATED"/>
    <property type="match status" value="1"/>
</dbReference>
<protein>
    <submittedName>
        <fullName evidence="1">Class I SAM-dependent methyltransferase</fullName>
    </submittedName>
</protein>
<organism evidence="1">
    <name type="scientific">Symploca sp. SIO1C4</name>
    <dbReference type="NCBI Taxonomy" id="2607765"/>
    <lineage>
        <taxon>Bacteria</taxon>
        <taxon>Bacillati</taxon>
        <taxon>Cyanobacteriota</taxon>
        <taxon>Cyanophyceae</taxon>
        <taxon>Coleofasciculales</taxon>
        <taxon>Coleofasciculaceae</taxon>
        <taxon>Symploca</taxon>
    </lineage>
</organism>
<accession>A0A6B3N8Q0</accession>
<sequence length="264" mass="30677">MHINYLYMLHWTNSISMLNPEAKILDYGCGSGNVVVAGREKGFDIYGADVFYDGANSRKNVEKLNLLGNVIREIKQGKIDFTDNTFDLVLSNQVFEHVEDLESVLIEIHRVMKKDAVLLCLFPSKDVIREGHIGIPFAHWLPKNSNLRYYYALTLREIGFGYFKGSKSKTQWTTDALNWIDKYTIYREKHEIFQIFSRYFEFKMIEEDCIEYRLSASPQKKLLSKLLKFPLLTEISRILFQKLAGMVIIAKKKEPSKARRSVIA</sequence>
<name>A0A6B3N8Q0_9CYAN</name>
<dbReference type="CDD" id="cd02440">
    <property type="entry name" value="AdoMet_MTases"/>
    <property type="match status" value="1"/>
</dbReference>
<keyword evidence="1" id="KW-0489">Methyltransferase</keyword>
<dbReference type="GO" id="GO:0032259">
    <property type="term" value="P:methylation"/>
    <property type="evidence" value="ECO:0007669"/>
    <property type="project" value="UniProtKB-KW"/>
</dbReference>